<dbReference type="Gene3D" id="1.10.10.10">
    <property type="entry name" value="Winged helix-like DNA-binding domain superfamily/Winged helix DNA-binding domain"/>
    <property type="match status" value="1"/>
</dbReference>
<dbReference type="Pfam" id="PF01047">
    <property type="entry name" value="MarR"/>
    <property type="match status" value="1"/>
</dbReference>
<proteinExistence type="predicted"/>
<dbReference type="STRING" id="1814289.SAMN05216410_0461"/>
<dbReference type="PANTHER" id="PTHR33164:SF43">
    <property type="entry name" value="HTH-TYPE TRANSCRIPTIONAL REPRESSOR YETL"/>
    <property type="match status" value="1"/>
</dbReference>
<keyword evidence="3" id="KW-1185">Reference proteome</keyword>
<evidence type="ECO:0000259" key="1">
    <source>
        <dbReference type="PROSITE" id="PS50995"/>
    </source>
</evidence>
<dbReference type="GO" id="GO:0006950">
    <property type="term" value="P:response to stress"/>
    <property type="evidence" value="ECO:0007669"/>
    <property type="project" value="TreeGrafter"/>
</dbReference>
<accession>A0A1G6GU80</accession>
<dbReference type="PROSITE" id="PS50995">
    <property type="entry name" value="HTH_MARR_2"/>
    <property type="match status" value="1"/>
</dbReference>
<dbReference type="SMART" id="SM00347">
    <property type="entry name" value="HTH_MARR"/>
    <property type="match status" value="1"/>
</dbReference>
<organism evidence="2 3">
    <name type="scientific">Sanguibacter gelidistatuariae</name>
    <dbReference type="NCBI Taxonomy" id="1814289"/>
    <lineage>
        <taxon>Bacteria</taxon>
        <taxon>Bacillati</taxon>
        <taxon>Actinomycetota</taxon>
        <taxon>Actinomycetes</taxon>
        <taxon>Micrococcales</taxon>
        <taxon>Sanguibacteraceae</taxon>
        <taxon>Sanguibacter</taxon>
    </lineage>
</organism>
<reference evidence="2 3" key="1">
    <citation type="submission" date="2016-09" db="EMBL/GenBank/DDBJ databases">
        <authorList>
            <person name="Capua I."/>
            <person name="De Benedictis P."/>
            <person name="Joannis T."/>
            <person name="Lombin L.H."/>
            <person name="Cattoli G."/>
        </authorList>
    </citation>
    <scope>NUCLEOTIDE SEQUENCE [LARGE SCALE GENOMIC DNA]</scope>
    <source>
        <strain evidence="2 3">ISLP-3</strain>
    </source>
</reference>
<sequence length="170" mass="18467">MTPAPPTPSEAVEREAIMRQLVAAQHVWETTITPRMIGQLLTFPLTIQQLKVLAILVTDPRGNTAQGLATAIGVSLATMSGILDRLGNQGMLTRTEDPNDHRVRRVVATPQGRETVQRLFTTKPEMDRMPLDRMALDDVRALLQGVQAMVRAMGDDPTPPGTLPDDAPAG</sequence>
<evidence type="ECO:0000313" key="2">
    <source>
        <dbReference type="EMBL" id="SDB85245.1"/>
    </source>
</evidence>
<gene>
    <name evidence="2" type="ORF">SAMN05216410_0461</name>
</gene>
<dbReference type="InterPro" id="IPR036390">
    <property type="entry name" value="WH_DNA-bd_sf"/>
</dbReference>
<dbReference type="InterPro" id="IPR036388">
    <property type="entry name" value="WH-like_DNA-bd_sf"/>
</dbReference>
<dbReference type="InterPro" id="IPR000835">
    <property type="entry name" value="HTH_MarR-typ"/>
</dbReference>
<name>A0A1G6GU80_9MICO</name>
<dbReference type="GO" id="GO:0003677">
    <property type="term" value="F:DNA binding"/>
    <property type="evidence" value="ECO:0007669"/>
    <property type="project" value="UniProtKB-KW"/>
</dbReference>
<dbReference type="Proteomes" id="UP000199039">
    <property type="component" value="Unassembled WGS sequence"/>
</dbReference>
<dbReference type="GO" id="GO:0003700">
    <property type="term" value="F:DNA-binding transcription factor activity"/>
    <property type="evidence" value="ECO:0007669"/>
    <property type="project" value="InterPro"/>
</dbReference>
<dbReference type="InterPro" id="IPR039422">
    <property type="entry name" value="MarR/SlyA-like"/>
</dbReference>
<dbReference type="PANTHER" id="PTHR33164">
    <property type="entry name" value="TRANSCRIPTIONAL REGULATOR, MARR FAMILY"/>
    <property type="match status" value="1"/>
</dbReference>
<protein>
    <submittedName>
        <fullName evidence="2">DNA-binding transcriptional regulator, MarR family</fullName>
    </submittedName>
</protein>
<dbReference type="AlphaFoldDB" id="A0A1G6GU80"/>
<feature type="domain" description="HTH marR-type" evidence="1">
    <location>
        <begin position="14"/>
        <end position="151"/>
    </location>
</feature>
<dbReference type="EMBL" id="FMYH01000001">
    <property type="protein sequence ID" value="SDB85245.1"/>
    <property type="molecule type" value="Genomic_DNA"/>
</dbReference>
<evidence type="ECO:0000313" key="3">
    <source>
        <dbReference type="Proteomes" id="UP000199039"/>
    </source>
</evidence>
<keyword evidence="2" id="KW-0238">DNA-binding</keyword>
<dbReference type="SUPFAM" id="SSF46785">
    <property type="entry name" value="Winged helix' DNA-binding domain"/>
    <property type="match status" value="1"/>
</dbReference>